<feature type="transmembrane region" description="Helical" evidence="1">
    <location>
        <begin position="97"/>
        <end position="119"/>
    </location>
</feature>
<keyword evidence="1" id="KW-0472">Membrane</keyword>
<comment type="caution">
    <text evidence="2">The sequence shown here is derived from an EMBL/GenBank/DDBJ whole genome shotgun (WGS) entry which is preliminary data.</text>
</comment>
<reference evidence="2 3" key="1">
    <citation type="submission" date="2020-07" db="EMBL/GenBank/DDBJ databases">
        <title>MOT database genomes.</title>
        <authorList>
            <person name="Joseph S."/>
            <person name="Aduse-Opoku J."/>
            <person name="Hashim A."/>
            <person name="Wade W."/>
            <person name="Curtis M."/>
        </authorList>
    </citation>
    <scope>NUCLEOTIDE SEQUENCE [LARGE SCALE GENOMIC DNA]</scope>
    <source>
        <strain evidence="2 3">CIP 106318</strain>
    </source>
</reference>
<feature type="transmembrane region" description="Helical" evidence="1">
    <location>
        <begin position="40"/>
        <end position="58"/>
    </location>
</feature>
<proteinExistence type="predicted"/>
<name>A0ABX2T235_9BACL</name>
<keyword evidence="1" id="KW-0812">Transmembrane</keyword>
<evidence type="ECO:0000256" key="1">
    <source>
        <dbReference type="SAM" id="Phobius"/>
    </source>
</evidence>
<dbReference type="Proteomes" id="UP000531840">
    <property type="component" value="Unassembled WGS sequence"/>
</dbReference>
<organism evidence="2 3">
    <name type="scientific">Gemelliphila palaticanis</name>
    <dbReference type="NCBI Taxonomy" id="81950"/>
    <lineage>
        <taxon>Bacteria</taxon>
        <taxon>Bacillati</taxon>
        <taxon>Bacillota</taxon>
        <taxon>Bacilli</taxon>
        <taxon>Bacillales</taxon>
        <taxon>Gemellaceae</taxon>
        <taxon>Gemelliphila</taxon>
    </lineage>
</organism>
<evidence type="ECO:0000313" key="3">
    <source>
        <dbReference type="Proteomes" id="UP000531840"/>
    </source>
</evidence>
<evidence type="ECO:0000313" key="2">
    <source>
        <dbReference type="EMBL" id="NYS47519.1"/>
    </source>
</evidence>
<dbReference type="EMBL" id="JACBYF010000007">
    <property type="protein sequence ID" value="NYS47519.1"/>
    <property type="molecule type" value="Genomic_DNA"/>
</dbReference>
<keyword evidence="3" id="KW-1185">Reference proteome</keyword>
<feature type="transmembrane region" description="Helical" evidence="1">
    <location>
        <begin position="153"/>
        <end position="174"/>
    </location>
</feature>
<accession>A0ABX2T235</accession>
<sequence>MDNKFDLKNYKRRTIFDKIIEKAHSSFDDTNTYIPAWQNLLNIIAILSIPFALITFILDLLIPMTVGMILISIFILAIIYFSFYADRINNKYYMKSNKYFITFIPYFFTFYYLTFLNIFRLKNFINGGKFDAEKTFGYENMEIIFEKLINHTFTASLIFIILVYIISVIKYIFFRRNKMVKQKKNISNYKLLKSLFYLLSVLVLITFIIELSPIIKIILNYFWESLQDIFNYV</sequence>
<protein>
    <submittedName>
        <fullName evidence="2">Uncharacterized protein</fullName>
    </submittedName>
</protein>
<feature type="transmembrane region" description="Helical" evidence="1">
    <location>
        <begin position="64"/>
        <end position="85"/>
    </location>
</feature>
<keyword evidence="1" id="KW-1133">Transmembrane helix</keyword>
<dbReference type="RefSeq" id="WP_179941306.1">
    <property type="nucleotide sequence ID" value="NZ_JACBYF010000007.1"/>
</dbReference>
<feature type="transmembrane region" description="Helical" evidence="1">
    <location>
        <begin position="195"/>
        <end position="223"/>
    </location>
</feature>
<gene>
    <name evidence="2" type="ORF">HZY85_04825</name>
</gene>